<dbReference type="GO" id="GO:0006406">
    <property type="term" value="P:mRNA export from nucleus"/>
    <property type="evidence" value="ECO:0007669"/>
    <property type="project" value="TreeGrafter"/>
</dbReference>
<feature type="region of interest" description="Disordered" evidence="1">
    <location>
        <begin position="68"/>
        <end position="99"/>
    </location>
</feature>
<dbReference type="EMBL" id="DS268120">
    <property type="protein sequence ID" value="KMU76355.1"/>
    <property type="molecule type" value="Genomic_DNA"/>
</dbReference>
<feature type="compositionally biased region" description="Low complexity" evidence="1">
    <location>
        <begin position="243"/>
        <end position="264"/>
    </location>
</feature>
<feature type="region of interest" description="Disordered" evidence="1">
    <location>
        <begin position="1"/>
        <end position="21"/>
    </location>
</feature>
<dbReference type="STRING" id="454286.A0A0J8QWA7"/>
<evidence type="ECO:0000256" key="1">
    <source>
        <dbReference type="SAM" id="MobiDB-lite"/>
    </source>
</evidence>
<proteinExistence type="predicted"/>
<evidence type="ECO:0000313" key="3">
    <source>
        <dbReference type="Proteomes" id="UP000054559"/>
    </source>
</evidence>
<dbReference type="Proteomes" id="UP000054559">
    <property type="component" value="Unassembled WGS sequence"/>
</dbReference>
<feature type="compositionally biased region" description="Polar residues" evidence="1">
    <location>
        <begin position="1"/>
        <end position="13"/>
    </location>
</feature>
<dbReference type="PANTHER" id="PTHR18898">
    <property type="entry name" value="NUCLEOPROTEIN TPR-RELATED"/>
    <property type="match status" value="1"/>
</dbReference>
<dbReference type="AlphaFoldDB" id="A0A0J8QWA7"/>
<feature type="compositionally biased region" description="Basic and acidic residues" evidence="1">
    <location>
        <begin position="68"/>
        <end position="81"/>
    </location>
</feature>
<feature type="compositionally biased region" description="Gly residues" evidence="1">
    <location>
        <begin position="267"/>
        <end position="276"/>
    </location>
</feature>
<dbReference type="GO" id="GO:0005643">
    <property type="term" value="C:nuclear pore"/>
    <property type="evidence" value="ECO:0007669"/>
    <property type="project" value="TreeGrafter"/>
</dbReference>
<gene>
    <name evidence="2" type="ORF">CISG_01089</name>
</gene>
<sequence length="337" mass="36618">MNSNNKSTASDPASVNWKDNLETKDGEMKLLQSDRDRWQQRTQNILQKYDRVDPAELEAMKEKLETLKKERDEAVSARETLEAQASTFPEQLKQAEDRTQELRTRLTEQFKARSKELTGRINAKQLELNSVIQEKEQINQELDRAREELNLMKSRPPETVAAAPVTQDTIESQPPNAPPPEAANSGDVNASEEKIKELEEKAAQPVAGAGVLRALQSGLPVARGGRGRGMQGGPQHGQFVSEQQMQGQQFQQQHAGRGSAISRGRGMRGGGQGRGGAQHIQTGNLPQGAGQASPRGGRGGLNAQARQFIPHGKRARDDGGDADANAGKRMRGGGAGQ</sequence>
<organism evidence="2 3">
    <name type="scientific">Coccidioides immitis RMSCC 3703</name>
    <dbReference type="NCBI Taxonomy" id="454286"/>
    <lineage>
        <taxon>Eukaryota</taxon>
        <taxon>Fungi</taxon>
        <taxon>Dikarya</taxon>
        <taxon>Ascomycota</taxon>
        <taxon>Pezizomycotina</taxon>
        <taxon>Eurotiomycetes</taxon>
        <taxon>Eurotiomycetidae</taxon>
        <taxon>Onygenales</taxon>
        <taxon>Onygenaceae</taxon>
        <taxon>Coccidioides</taxon>
    </lineage>
</organism>
<dbReference type="GO" id="GO:0017056">
    <property type="term" value="F:structural constituent of nuclear pore"/>
    <property type="evidence" value="ECO:0007669"/>
    <property type="project" value="TreeGrafter"/>
</dbReference>
<evidence type="ECO:0000313" key="2">
    <source>
        <dbReference type="EMBL" id="KMU76355.1"/>
    </source>
</evidence>
<accession>A0A0J8QWA7</accession>
<feature type="region of interest" description="Disordered" evidence="1">
    <location>
        <begin position="220"/>
        <end position="337"/>
    </location>
</feature>
<name>A0A0J8QWA7_COCIT</name>
<dbReference type="PANTHER" id="PTHR18898:SF2">
    <property type="entry name" value="NUCLEOPROTEIN TPR"/>
    <property type="match status" value="1"/>
</dbReference>
<protein>
    <submittedName>
        <fullName evidence="2">Uncharacterized protein</fullName>
    </submittedName>
</protein>
<feature type="region of interest" description="Disordered" evidence="1">
    <location>
        <begin position="151"/>
        <end position="207"/>
    </location>
</feature>
<reference evidence="3" key="1">
    <citation type="journal article" date="2010" name="Genome Res.">
        <title>Population genomic sequencing of Coccidioides fungi reveals recent hybridization and transposon control.</title>
        <authorList>
            <person name="Neafsey D.E."/>
            <person name="Barker B.M."/>
            <person name="Sharpton T.J."/>
            <person name="Stajich J.E."/>
            <person name="Park D.J."/>
            <person name="Whiston E."/>
            <person name="Hung C.-Y."/>
            <person name="McMahan C."/>
            <person name="White J."/>
            <person name="Sykes S."/>
            <person name="Heiman D."/>
            <person name="Young S."/>
            <person name="Zeng Q."/>
            <person name="Abouelleil A."/>
            <person name="Aftuck L."/>
            <person name="Bessette D."/>
            <person name="Brown A."/>
            <person name="FitzGerald M."/>
            <person name="Lui A."/>
            <person name="Macdonald J.P."/>
            <person name="Priest M."/>
            <person name="Orbach M.J."/>
            <person name="Galgiani J.N."/>
            <person name="Kirkland T.N."/>
            <person name="Cole G.T."/>
            <person name="Birren B.W."/>
            <person name="Henn M.R."/>
            <person name="Taylor J.W."/>
            <person name="Rounsley S.D."/>
        </authorList>
    </citation>
    <scope>NUCLEOTIDE SEQUENCE [LARGE SCALE GENOMIC DNA]</scope>
    <source>
        <strain evidence="3">RMSCC 3703</strain>
    </source>
</reference>
<feature type="compositionally biased region" description="Basic and acidic residues" evidence="1">
    <location>
        <begin position="191"/>
        <end position="202"/>
    </location>
</feature>